<dbReference type="EMBL" id="JASNGB010000006">
    <property type="protein sequence ID" value="MDL2342850.1"/>
    <property type="molecule type" value="Genomic_DNA"/>
</dbReference>
<accession>A0ABT7JCT0</accession>
<evidence type="ECO:0000313" key="1">
    <source>
        <dbReference type="EMBL" id="MDL2342850.1"/>
    </source>
</evidence>
<reference evidence="1 2" key="1">
    <citation type="submission" date="2023-05" db="EMBL/GenBank/DDBJ databases">
        <authorList>
            <person name="Gao F."/>
        </authorList>
    </citation>
    <scope>NUCLEOTIDE SEQUENCE [LARGE SCALE GENOMIC DNA]</scope>
    <source>
        <strain evidence="1 2">MIMF12</strain>
    </source>
</reference>
<organism evidence="1 2">
    <name type="scientific">Deinococcus rhizophilus</name>
    <dbReference type="NCBI Taxonomy" id="3049544"/>
    <lineage>
        <taxon>Bacteria</taxon>
        <taxon>Thermotogati</taxon>
        <taxon>Deinococcota</taxon>
        <taxon>Deinococci</taxon>
        <taxon>Deinococcales</taxon>
        <taxon>Deinococcaceae</taxon>
        <taxon>Deinococcus</taxon>
    </lineage>
</organism>
<evidence type="ECO:0000313" key="2">
    <source>
        <dbReference type="Proteomes" id="UP001302059"/>
    </source>
</evidence>
<name>A0ABT7JCT0_9DEIO</name>
<dbReference type="Proteomes" id="UP001302059">
    <property type="component" value="Unassembled WGS sequence"/>
</dbReference>
<comment type="caution">
    <text evidence="1">The sequence shown here is derived from an EMBL/GenBank/DDBJ whole genome shotgun (WGS) entry which is preliminary data.</text>
</comment>
<dbReference type="RefSeq" id="WP_285520880.1">
    <property type="nucleotide sequence ID" value="NZ_JASNGB010000006.1"/>
</dbReference>
<sequence length="131" mass="13954">MSDSLSARALLTHFGLSERRLTLRTYPLFLLSCALLSGAAAQSTSDTATAVRVDKTFLAAEAERLSSAIAEAVTAAGGDLDRQHVHLVFAFSTGHFAKDPRMAEAARVVASDVAEQTVVNGDRLSAYAWEI</sequence>
<protein>
    <submittedName>
        <fullName evidence="1">Uncharacterized protein</fullName>
    </submittedName>
</protein>
<keyword evidence="2" id="KW-1185">Reference proteome</keyword>
<gene>
    <name evidence="1" type="ORF">QOL99_01675</name>
</gene>
<proteinExistence type="predicted"/>